<evidence type="ECO:0000256" key="1">
    <source>
        <dbReference type="ARBA" id="ARBA00001946"/>
    </source>
</evidence>
<feature type="domain" description="GGDEF" evidence="5">
    <location>
        <begin position="254"/>
        <end position="387"/>
    </location>
</feature>
<reference evidence="6 7" key="1">
    <citation type="submission" date="2020-03" db="EMBL/GenBank/DDBJ databases">
        <authorList>
            <person name="Zhu W."/>
        </authorList>
    </citation>
    <scope>NUCLEOTIDE SEQUENCE [LARGE SCALE GENOMIC DNA]</scope>
    <source>
        <strain evidence="6 7">185</strain>
    </source>
</reference>
<dbReference type="GO" id="GO:0043709">
    <property type="term" value="P:cell adhesion involved in single-species biofilm formation"/>
    <property type="evidence" value="ECO:0007669"/>
    <property type="project" value="TreeGrafter"/>
</dbReference>
<dbReference type="GO" id="GO:1902201">
    <property type="term" value="P:negative regulation of bacterial-type flagellum-dependent cell motility"/>
    <property type="evidence" value="ECO:0007669"/>
    <property type="project" value="TreeGrafter"/>
</dbReference>
<feature type="transmembrane region" description="Helical" evidence="4">
    <location>
        <begin position="34"/>
        <end position="52"/>
    </location>
</feature>
<dbReference type="GO" id="GO:0005886">
    <property type="term" value="C:plasma membrane"/>
    <property type="evidence" value="ECO:0007669"/>
    <property type="project" value="TreeGrafter"/>
</dbReference>
<dbReference type="NCBIfam" id="TIGR00254">
    <property type="entry name" value="GGDEF"/>
    <property type="match status" value="1"/>
</dbReference>
<feature type="transmembrane region" description="Helical" evidence="4">
    <location>
        <begin position="96"/>
        <end position="116"/>
    </location>
</feature>
<feature type="transmembrane region" description="Helical" evidence="4">
    <location>
        <begin position="122"/>
        <end position="139"/>
    </location>
</feature>
<dbReference type="RefSeq" id="WP_166327332.1">
    <property type="nucleotide sequence ID" value="NZ_CP049916.1"/>
</dbReference>
<keyword evidence="4" id="KW-0472">Membrane</keyword>
<evidence type="ECO:0000256" key="3">
    <source>
        <dbReference type="ARBA" id="ARBA00034247"/>
    </source>
</evidence>
<feature type="transmembrane region" description="Helical" evidence="4">
    <location>
        <begin position="146"/>
        <end position="168"/>
    </location>
</feature>
<dbReference type="InterPro" id="IPR029787">
    <property type="entry name" value="Nucleotide_cyclase"/>
</dbReference>
<feature type="transmembrane region" description="Helical" evidence="4">
    <location>
        <begin position="188"/>
        <end position="210"/>
    </location>
</feature>
<dbReference type="CDD" id="cd01949">
    <property type="entry name" value="GGDEF"/>
    <property type="match status" value="1"/>
</dbReference>
<evidence type="ECO:0000256" key="4">
    <source>
        <dbReference type="SAM" id="Phobius"/>
    </source>
</evidence>
<name>A0A6G8S7W8_9GAMM</name>
<keyword evidence="4" id="KW-1133">Transmembrane helix</keyword>
<dbReference type="InterPro" id="IPR050469">
    <property type="entry name" value="Diguanylate_Cyclase"/>
</dbReference>
<organism evidence="6 7">
    <name type="scientific">Acinetobacter lanii</name>
    <dbReference type="NCBI Taxonomy" id="2715163"/>
    <lineage>
        <taxon>Bacteria</taxon>
        <taxon>Pseudomonadati</taxon>
        <taxon>Pseudomonadota</taxon>
        <taxon>Gammaproteobacteria</taxon>
        <taxon>Moraxellales</taxon>
        <taxon>Moraxellaceae</taxon>
        <taxon>Acinetobacter</taxon>
    </lineage>
</organism>
<evidence type="ECO:0000313" key="6">
    <source>
        <dbReference type="EMBL" id="QIO10230.1"/>
    </source>
</evidence>
<dbReference type="Proteomes" id="UP000501939">
    <property type="component" value="Chromosome"/>
</dbReference>
<keyword evidence="4" id="KW-0812">Transmembrane</keyword>
<dbReference type="EC" id="2.7.7.65" evidence="2"/>
<keyword evidence="7" id="KW-1185">Reference proteome</keyword>
<comment type="cofactor">
    <cofactor evidence="1">
        <name>Mg(2+)</name>
        <dbReference type="ChEBI" id="CHEBI:18420"/>
    </cofactor>
</comment>
<dbReference type="AlphaFoldDB" id="A0A6G8S7W8"/>
<comment type="catalytic activity">
    <reaction evidence="3">
        <text>2 GTP = 3',3'-c-di-GMP + 2 diphosphate</text>
        <dbReference type="Rhea" id="RHEA:24898"/>
        <dbReference type="ChEBI" id="CHEBI:33019"/>
        <dbReference type="ChEBI" id="CHEBI:37565"/>
        <dbReference type="ChEBI" id="CHEBI:58805"/>
        <dbReference type="EC" id="2.7.7.65"/>
    </reaction>
</comment>
<dbReference type="PROSITE" id="PS50887">
    <property type="entry name" value="GGDEF"/>
    <property type="match status" value="1"/>
</dbReference>
<evidence type="ECO:0000259" key="5">
    <source>
        <dbReference type="PROSITE" id="PS50887"/>
    </source>
</evidence>
<dbReference type="InterPro" id="IPR000160">
    <property type="entry name" value="GGDEF_dom"/>
</dbReference>
<proteinExistence type="predicted"/>
<dbReference type="FunFam" id="3.30.70.270:FF:000001">
    <property type="entry name" value="Diguanylate cyclase domain protein"/>
    <property type="match status" value="1"/>
</dbReference>
<feature type="transmembrane region" description="Helical" evidence="4">
    <location>
        <begin position="64"/>
        <end position="84"/>
    </location>
</feature>
<evidence type="ECO:0000313" key="7">
    <source>
        <dbReference type="Proteomes" id="UP000501939"/>
    </source>
</evidence>
<dbReference type="GO" id="GO:0052621">
    <property type="term" value="F:diguanylate cyclase activity"/>
    <property type="evidence" value="ECO:0007669"/>
    <property type="project" value="UniProtKB-EC"/>
</dbReference>
<dbReference type="PANTHER" id="PTHR45138">
    <property type="entry name" value="REGULATORY COMPONENTS OF SENSORY TRANSDUCTION SYSTEM"/>
    <property type="match status" value="1"/>
</dbReference>
<dbReference type="SMART" id="SM00267">
    <property type="entry name" value="GGDEF"/>
    <property type="match status" value="1"/>
</dbReference>
<dbReference type="KEGG" id="alj:G8D99_15250"/>
<accession>A0A6G8S7W8</accession>
<dbReference type="Gene3D" id="3.30.70.270">
    <property type="match status" value="1"/>
</dbReference>
<dbReference type="Pfam" id="PF00990">
    <property type="entry name" value="GGDEF"/>
    <property type="match status" value="1"/>
</dbReference>
<sequence length="387" mass="45024">MLQITRTFFKQQRQAFKHSYVNLLEVNNIQKSRVVSCVLIFFHACFYFSIFAHHDFVLFNPEHIPQILSCFQLFILISVLLFVSSYWLQPTRRSEFIFPILCVGFYSGSLMMVGYIAGMMTILTGVFTMGSILAGLLLFERKIMFYASLPCIAVFYVTTLLTVVNTLPYAPLYQAHSMMVAETQTYTLLVNLFATTFIAIVLVTLFNSFLERWRDRERKQQHLMTLDPLTQILNRRGISEQFQRMQQRDTAQCNPLCVAMIDIDFFKKINDQYGHDAGDHVLIRVAQILGSNLREQDHLGRFGGEEFIVIFEQTDIKHAQQILERCRKAIEEHECIYQKHIIRFTASFGLVQISSQDLDEQRVIFSADQQLYRAKHSGRNRICVDQV</sequence>
<dbReference type="EMBL" id="CP049916">
    <property type="protein sequence ID" value="QIO10230.1"/>
    <property type="molecule type" value="Genomic_DNA"/>
</dbReference>
<evidence type="ECO:0000256" key="2">
    <source>
        <dbReference type="ARBA" id="ARBA00012528"/>
    </source>
</evidence>
<dbReference type="PANTHER" id="PTHR45138:SF9">
    <property type="entry name" value="DIGUANYLATE CYCLASE DGCM-RELATED"/>
    <property type="match status" value="1"/>
</dbReference>
<dbReference type="InterPro" id="IPR043128">
    <property type="entry name" value="Rev_trsase/Diguanyl_cyclase"/>
</dbReference>
<gene>
    <name evidence="6" type="ORF">G8D99_15250</name>
</gene>
<dbReference type="SUPFAM" id="SSF55073">
    <property type="entry name" value="Nucleotide cyclase"/>
    <property type="match status" value="1"/>
</dbReference>
<protein>
    <recommendedName>
        <fullName evidence="2">diguanylate cyclase</fullName>
        <ecNumber evidence="2">2.7.7.65</ecNumber>
    </recommendedName>
</protein>